<dbReference type="Proteomes" id="UP000639403">
    <property type="component" value="Unassembled WGS sequence"/>
</dbReference>
<evidence type="ECO:0000313" key="2">
    <source>
        <dbReference type="Proteomes" id="UP000639403"/>
    </source>
</evidence>
<protein>
    <submittedName>
        <fullName evidence="1">Uncharacterized protein</fullName>
    </submittedName>
</protein>
<accession>A0A8H7NTC7</accession>
<proteinExistence type="predicted"/>
<reference evidence="1" key="2">
    <citation type="journal article" name="Front. Microbiol.">
        <title>Degradative Capacity of Two Strains of Rhodonia placenta: From Phenotype to Genotype.</title>
        <authorList>
            <person name="Kolle M."/>
            <person name="Horta M.A.C."/>
            <person name="Nowrousian M."/>
            <person name="Ohm R.A."/>
            <person name="Benz J.P."/>
            <person name="Pilgard A."/>
        </authorList>
    </citation>
    <scope>NUCLEOTIDE SEQUENCE</scope>
    <source>
        <strain evidence="1">FPRL280</strain>
    </source>
</reference>
<gene>
    <name evidence="1" type="ORF">IEO21_10023</name>
</gene>
<name>A0A8H7NTC7_9APHY</name>
<comment type="caution">
    <text evidence="1">The sequence shown here is derived from an EMBL/GenBank/DDBJ whole genome shotgun (WGS) entry which is preliminary data.</text>
</comment>
<organism evidence="1 2">
    <name type="scientific">Rhodonia placenta</name>
    <dbReference type="NCBI Taxonomy" id="104341"/>
    <lineage>
        <taxon>Eukaryota</taxon>
        <taxon>Fungi</taxon>
        <taxon>Dikarya</taxon>
        <taxon>Basidiomycota</taxon>
        <taxon>Agaricomycotina</taxon>
        <taxon>Agaricomycetes</taxon>
        <taxon>Polyporales</taxon>
        <taxon>Adustoporiaceae</taxon>
        <taxon>Rhodonia</taxon>
    </lineage>
</organism>
<dbReference type="EMBL" id="JADOXO010000628">
    <property type="protein sequence ID" value="KAF9801833.1"/>
    <property type="molecule type" value="Genomic_DNA"/>
</dbReference>
<sequence length="45" mass="5147">MRQCARAVCRTDVRRVMCLVSWTRPGIRGELTRGHSPVAYLPPHI</sequence>
<dbReference type="AlphaFoldDB" id="A0A8H7NTC7"/>
<evidence type="ECO:0000313" key="1">
    <source>
        <dbReference type="EMBL" id="KAF9801833.1"/>
    </source>
</evidence>
<reference evidence="1" key="1">
    <citation type="submission" date="2020-11" db="EMBL/GenBank/DDBJ databases">
        <authorList>
            <person name="Koelle M."/>
            <person name="Horta M.A.C."/>
            <person name="Nowrousian M."/>
            <person name="Ohm R.A."/>
            <person name="Benz P."/>
            <person name="Pilgard A."/>
        </authorList>
    </citation>
    <scope>NUCLEOTIDE SEQUENCE</scope>
    <source>
        <strain evidence="1">FPRL280</strain>
    </source>
</reference>